<sequence length="256" mass="28047">MEHAHLPGQQYRLPSGQPYGYPPNRQTHRPITYQPPAGNPYDLPRSHACICQHDQQAHGHQQHGRPAPSRSPNVFPSRLTVNLTIDSRGNLMFNIGQEYYATIHLGFTTDKLSVFSTGPGPSQPLVEVESTGMSGTKADARWQGGQTDRLNTRDLVSMSFQVDGQVHKWVETDKREASHALGFESKKALKLVAGDNKRGQALAYWGEAKGFHYTKGTGQHAAVVHLDGRVGDVAVAAVLKLWQLRAAKKLGGAISV</sequence>
<evidence type="ECO:0000256" key="1">
    <source>
        <dbReference type="SAM" id="MobiDB-lite"/>
    </source>
</evidence>
<feature type="region of interest" description="Disordered" evidence="1">
    <location>
        <begin position="1"/>
        <end position="39"/>
    </location>
</feature>
<organism evidence="2 3">
    <name type="scientific">Emericellopsis atlantica</name>
    <dbReference type="NCBI Taxonomy" id="2614577"/>
    <lineage>
        <taxon>Eukaryota</taxon>
        <taxon>Fungi</taxon>
        <taxon>Dikarya</taxon>
        <taxon>Ascomycota</taxon>
        <taxon>Pezizomycotina</taxon>
        <taxon>Sordariomycetes</taxon>
        <taxon>Hypocreomycetidae</taxon>
        <taxon>Hypocreales</taxon>
        <taxon>Bionectriaceae</taxon>
        <taxon>Emericellopsis</taxon>
    </lineage>
</organism>
<dbReference type="RefSeq" id="XP_046122387.1">
    <property type="nucleotide sequence ID" value="XM_046261866.1"/>
</dbReference>
<proteinExistence type="predicted"/>
<comment type="caution">
    <text evidence="2">The sequence shown here is derived from an EMBL/GenBank/DDBJ whole genome shotgun (WGS) entry which is preliminary data.</text>
</comment>
<protein>
    <submittedName>
        <fullName evidence="2">Uncharacterized protein</fullName>
    </submittedName>
</protein>
<keyword evidence="3" id="KW-1185">Reference proteome</keyword>
<reference evidence="2" key="1">
    <citation type="journal article" date="2021" name="IMA Fungus">
        <title>Genomic characterization of three marine fungi, including Emericellopsis atlantica sp. nov. with signatures of a generalist lifestyle and marine biomass degradation.</title>
        <authorList>
            <person name="Hagestad O.C."/>
            <person name="Hou L."/>
            <person name="Andersen J.H."/>
            <person name="Hansen E.H."/>
            <person name="Altermark B."/>
            <person name="Li C."/>
            <person name="Kuhnert E."/>
            <person name="Cox R.J."/>
            <person name="Crous P.W."/>
            <person name="Spatafora J.W."/>
            <person name="Lail K."/>
            <person name="Amirebrahimi M."/>
            <person name="Lipzen A."/>
            <person name="Pangilinan J."/>
            <person name="Andreopoulos W."/>
            <person name="Hayes R.D."/>
            <person name="Ng V."/>
            <person name="Grigoriev I.V."/>
            <person name="Jackson S.A."/>
            <person name="Sutton T.D.S."/>
            <person name="Dobson A.D.W."/>
            <person name="Rama T."/>
        </authorList>
    </citation>
    <scope>NUCLEOTIDE SEQUENCE</scope>
    <source>
        <strain evidence="2">TS7</strain>
    </source>
</reference>
<dbReference type="AlphaFoldDB" id="A0A9P8CT49"/>
<dbReference type="Proteomes" id="UP000887229">
    <property type="component" value="Unassembled WGS sequence"/>
</dbReference>
<accession>A0A9P8CT49</accession>
<evidence type="ECO:0000313" key="3">
    <source>
        <dbReference type="Proteomes" id="UP000887229"/>
    </source>
</evidence>
<evidence type="ECO:0000313" key="2">
    <source>
        <dbReference type="EMBL" id="KAG9258463.1"/>
    </source>
</evidence>
<gene>
    <name evidence="2" type="ORF">F5Z01DRAFT_632541</name>
</gene>
<feature type="region of interest" description="Disordered" evidence="1">
    <location>
        <begin position="53"/>
        <end position="75"/>
    </location>
</feature>
<name>A0A9P8CT49_9HYPO</name>
<dbReference type="GeneID" id="70292769"/>
<dbReference type="EMBL" id="MU251243">
    <property type="protein sequence ID" value="KAG9258463.1"/>
    <property type="molecule type" value="Genomic_DNA"/>
</dbReference>